<name>A0A158QA34_ENTVE</name>
<proteinExistence type="predicted"/>
<dbReference type="Gene3D" id="3.10.100.10">
    <property type="entry name" value="Mannose-Binding Protein A, subunit A"/>
    <property type="match status" value="2"/>
</dbReference>
<keyword evidence="5" id="KW-1185">Reference proteome</keyword>
<gene>
    <name evidence="4" type="ORF">EVEC_LOCUS3689</name>
</gene>
<dbReference type="InterPro" id="IPR016187">
    <property type="entry name" value="CTDL_fold"/>
</dbReference>
<dbReference type="InterPro" id="IPR001304">
    <property type="entry name" value="C-type_lectin-like"/>
</dbReference>
<dbReference type="EMBL" id="UXUI01007658">
    <property type="protein sequence ID" value="VDD88546.1"/>
    <property type="molecule type" value="Genomic_DNA"/>
</dbReference>
<dbReference type="WBParaSite" id="EVEC_0000398101-mRNA-1">
    <property type="protein sequence ID" value="EVEC_0000398101-mRNA-1"/>
    <property type="gene ID" value="EVEC_0000398101"/>
</dbReference>
<reference evidence="6" key="1">
    <citation type="submission" date="2016-04" db="UniProtKB">
        <authorList>
            <consortium name="WormBaseParasite"/>
        </authorList>
    </citation>
    <scope>IDENTIFICATION</scope>
</reference>
<feature type="transmembrane region" description="Helical" evidence="1">
    <location>
        <begin position="626"/>
        <end position="649"/>
    </location>
</feature>
<dbReference type="SUPFAM" id="SSF56436">
    <property type="entry name" value="C-type lectin-like"/>
    <property type="match status" value="2"/>
</dbReference>
<dbReference type="InterPro" id="IPR016186">
    <property type="entry name" value="C-type_lectin-like/link_sf"/>
</dbReference>
<keyword evidence="1" id="KW-0472">Membrane</keyword>
<evidence type="ECO:0000256" key="2">
    <source>
        <dbReference type="SAM" id="SignalP"/>
    </source>
</evidence>
<evidence type="ECO:0000256" key="1">
    <source>
        <dbReference type="SAM" id="Phobius"/>
    </source>
</evidence>
<dbReference type="AlphaFoldDB" id="A0A158QA34"/>
<accession>A0A158QA34</accession>
<feature type="signal peptide" evidence="2">
    <location>
        <begin position="1"/>
        <end position="19"/>
    </location>
</feature>
<evidence type="ECO:0000313" key="6">
    <source>
        <dbReference type="WBParaSite" id="EVEC_0000398101-mRNA-1"/>
    </source>
</evidence>
<feature type="chain" id="PRO_5043135301" evidence="2">
    <location>
        <begin position="20"/>
        <end position="668"/>
    </location>
</feature>
<feature type="domain" description="C-type lectin" evidence="3">
    <location>
        <begin position="77"/>
        <end position="214"/>
    </location>
</feature>
<protein>
    <submittedName>
        <fullName evidence="6">C-type lectin domain-containing protein</fullName>
    </submittedName>
</protein>
<feature type="domain" description="C-type lectin" evidence="3">
    <location>
        <begin position="426"/>
        <end position="568"/>
    </location>
</feature>
<sequence>MSLIRLFIWLSFTAYKTASDDYYDEDYDERQASNVATDKPLSDNFGGQNIIEDFGEYQLLGRCSGEEFLLSALYTKISQSEKHYYCLYLLDISGKERESSMTFDQYCRNMSFGNLLSIADENELNFVSQLASVPQKDNDSDDDFMSPFPLGFGENSTEYSDGTSTTYSFKILQPAKESTGCYYLVVPKISEHYKKKAIIMEKSCSVTVNYLLCKQNVADDYLIALPLYDRPKQCRLISDEMFCSRAISEDICVKKFGGHLPSLRNNANLLFINKIISDSQQLVGIPLQYNILLGAESDPLSTFFYDGTDPTYLSSFRKYKIDNPCYYVHHDGMSDRIIETECRNESTILCVQEILSRVNEARLMTNLQTVYDGYDSFKYEEIGLCEEVPELIYLRKPIAVAVKKEIYISENDQENKTVRNAIGLYCIHDFILPAKIRYVVDSFSAADSFCYMVFGGHLLSIRDEAEESLISDYLFSEKNSLVEVSEKNPLANMRPLGHPFPWGKFDDDSYMVSTDGTPSQYIIHKSYETSNWQDTGGACLAFVAKKPFLKGGVMRANCDFKWNGFTCKNPQLVNKFAAHTQKFSNVSARKEKLRDISVTVETVDNLLKSAWKEWYNEMNKTCRISYLIHLFSALTAAIIYITISCDLVIKAQKVDEELRRTDEEKDSF</sequence>
<keyword evidence="1" id="KW-1133">Transmembrane helix</keyword>
<evidence type="ECO:0000259" key="3">
    <source>
        <dbReference type="SMART" id="SM00034"/>
    </source>
</evidence>
<keyword evidence="1" id="KW-0812">Transmembrane</keyword>
<dbReference type="Proteomes" id="UP000274131">
    <property type="component" value="Unassembled WGS sequence"/>
</dbReference>
<evidence type="ECO:0000313" key="5">
    <source>
        <dbReference type="Proteomes" id="UP000274131"/>
    </source>
</evidence>
<keyword evidence="2" id="KW-0732">Signal</keyword>
<dbReference type="SMART" id="SM00034">
    <property type="entry name" value="CLECT"/>
    <property type="match status" value="2"/>
</dbReference>
<organism evidence="6">
    <name type="scientific">Enterobius vermicularis</name>
    <name type="common">Human pinworm</name>
    <dbReference type="NCBI Taxonomy" id="51028"/>
    <lineage>
        <taxon>Eukaryota</taxon>
        <taxon>Metazoa</taxon>
        <taxon>Ecdysozoa</taxon>
        <taxon>Nematoda</taxon>
        <taxon>Chromadorea</taxon>
        <taxon>Rhabditida</taxon>
        <taxon>Spirurina</taxon>
        <taxon>Oxyuridomorpha</taxon>
        <taxon>Oxyuroidea</taxon>
        <taxon>Oxyuridae</taxon>
        <taxon>Enterobius</taxon>
    </lineage>
</organism>
<evidence type="ECO:0000313" key="4">
    <source>
        <dbReference type="EMBL" id="VDD88546.1"/>
    </source>
</evidence>
<reference evidence="4 5" key="2">
    <citation type="submission" date="2018-10" db="EMBL/GenBank/DDBJ databases">
        <authorList>
            <consortium name="Pathogen Informatics"/>
        </authorList>
    </citation>
    <scope>NUCLEOTIDE SEQUENCE [LARGE SCALE GENOMIC DNA]</scope>
</reference>